<keyword evidence="1" id="KW-0472">Membrane</keyword>
<feature type="transmembrane region" description="Helical" evidence="1">
    <location>
        <begin position="92"/>
        <end position="111"/>
    </location>
</feature>
<comment type="caution">
    <text evidence="2">The sequence shown here is derived from an EMBL/GenBank/DDBJ whole genome shotgun (WGS) entry which is preliminary data.</text>
</comment>
<evidence type="ECO:0000313" key="2">
    <source>
        <dbReference type="EMBL" id="OAQ71354.1"/>
    </source>
</evidence>
<sequence length="201" mass="21901">MYLCSSPAYSAPNSSYVFYNPLWSFYSLLCTWTQYNFVTPKPTMLGPQVCLGFARILQLHFIVAVLVINSVFLGKLNAFDLPVDQNILLVEGFAATALVWNMIGLFMIMYAGKAPATCVLIFMELFVMGSFSFIAVVSKAGTGTCTHYGMPFGSPSKAGMPSIGEWCGMHSANLGISIAAVVISFGCVVAELTARCREHYH</sequence>
<keyword evidence="1" id="KW-1133">Transmembrane helix</keyword>
<feature type="transmembrane region" description="Helical" evidence="1">
    <location>
        <begin position="49"/>
        <end position="72"/>
    </location>
</feature>
<keyword evidence="3" id="KW-1185">Reference proteome</keyword>
<dbReference type="GeneID" id="28847136"/>
<feature type="transmembrane region" description="Helical" evidence="1">
    <location>
        <begin position="16"/>
        <end position="37"/>
    </location>
</feature>
<reference evidence="2 3" key="1">
    <citation type="journal article" date="2016" name="PLoS Pathog.">
        <title>Biosynthesis of antibiotic leucinostatins in bio-control fungus Purpureocillium lilacinum and their inhibition on phytophthora revealed by genome mining.</title>
        <authorList>
            <person name="Wang G."/>
            <person name="Liu Z."/>
            <person name="Lin R."/>
            <person name="Li E."/>
            <person name="Mao Z."/>
            <person name="Ling J."/>
            <person name="Yang Y."/>
            <person name="Yin W.B."/>
            <person name="Xie B."/>
        </authorList>
    </citation>
    <scope>NUCLEOTIDE SEQUENCE [LARGE SCALE GENOMIC DNA]</scope>
    <source>
        <strain evidence="2">170</strain>
    </source>
</reference>
<dbReference type="KEGG" id="pchm:VFPPC_03666"/>
<feature type="transmembrane region" description="Helical" evidence="1">
    <location>
        <begin position="174"/>
        <end position="194"/>
    </location>
</feature>
<dbReference type="AlphaFoldDB" id="A0A179G0B7"/>
<dbReference type="STRING" id="1380566.A0A179G0B7"/>
<evidence type="ECO:0000313" key="3">
    <source>
        <dbReference type="Proteomes" id="UP000078397"/>
    </source>
</evidence>
<dbReference type="RefSeq" id="XP_018147891.1">
    <property type="nucleotide sequence ID" value="XM_018283142.1"/>
</dbReference>
<evidence type="ECO:0000256" key="1">
    <source>
        <dbReference type="SAM" id="Phobius"/>
    </source>
</evidence>
<proteinExistence type="predicted"/>
<dbReference type="Proteomes" id="UP000078397">
    <property type="component" value="Unassembled WGS sequence"/>
</dbReference>
<organism evidence="2 3">
    <name type="scientific">Pochonia chlamydosporia 170</name>
    <dbReference type="NCBI Taxonomy" id="1380566"/>
    <lineage>
        <taxon>Eukaryota</taxon>
        <taxon>Fungi</taxon>
        <taxon>Dikarya</taxon>
        <taxon>Ascomycota</taxon>
        <taxon>Pezizomycotina</taxon>
        <taxon>Sordariomycetes</taxon>
        <taxon>Hypocreomycetidae</taxon>
        <taxon>Hypocreales</taxon>
        <taxon>Clavicipitaceae</taxon>
        <taxon>Pochonia</taxon>
    </lineage>
</organism>
<keyword evidence="1" id="KW-0812">Transmembrane</keyword>
<accession>A0A179G0B7</accession>
<dbReference type="EMBL" id="LSBJ02000002">
    <property type="protein sequence ID" value="OAQ71354.1"/>
    <property type="molecule type" value="Genomic_DNA"/>
</dbReference>
<evidence type="ECO:0008006" key="4">
    <source>
        <dbReference type="Google" id="ProtNLM"/>
    </source>
</evidence>
<feature type="transmembrane region" description="Helical" evidence="1">
    <location>
        <begin position="118"/>
        <end position="138"/>
    </location>
</feature>
<gene>
    <name evidence="2" type="ORF">VFPPC_03666</name>
</gene>
<dbReference type="OrthoDB" id="5153480at2759"/>
<name>A0A179G0B7_METCM</name>
<protein>
    <recommendedName>
        <fullName evidence="4">MARVEL domain-containing protein</fullName>
    </recommendedName>
</protein>